<sequence>MNEKLAGEAIVIGDKVGAEYMCFLGGESGRDSHCAWFSKIEVNGKKVFIRDVSEPRGIKQADSRYLAVKMAKEFRDLMKGKEVNG</sequence>
<dbReference type="RefSeq" id="WP_199021790.1">
    <property type="nucleotide sequence ID" value="NZ_JAELUP010000117.1"/>
</dbReference>
<dbReference type="EMBL" id="JAELUP010000117">
    <property type="protein sequence ID" value="MBJ6364192.1"/>
    <property type="molecule type" value="Genomic_DNA"/>
</dbReference>
<protein>
    <submittedName>
        <fullName evidence="1">Uncharacterized protein</fullName>
    </submittedName>
</protein>
<reference evidence="1" key="1">
    <citation type="submission" date="2020-12" db="EMBL/GenBank/DDBJ databases">
        <authorList>
            <person name="Huq M.A."/>
        </authorList>
    </citation>
    <scope>NUCLEOTIDE SEQUENCE</scope>
    <source>
        <strain evidence="1">MAHUQ-46</strain>
    </source>
</reference>
<proteinExistence type="predicted"/>
<keyword evidence="2" id="KW-1185">Reference proteome</keyword>
<dbReference type="Proteomes" id="UP000640274">
    <property type="component" value="Unassembled WGS sequence"/>
</dbReference>
<name>A0A934JBU4_9BACL</name>
<organism evidence="1 2">
    <name type="scientific">Paenibacillus roseus</name>
    <dbReference type="NCBI Taxonomy" id="2798579"/>
    <lineage>
        <taxon>Bacteria</taxon>
        <taxon>Bacillati</taxon>
        <taxon>Bacillota</taxon>
        <taxon>Bacilli</taxon>
        <taxon>Bacillales</taxon>
        <taxon>Paenibacillaceae</taxon>
        <taxon>Paenibacillus</taxon>
    </lineage>
</organism>
<dbReference type="AlphaFoldDB" id="A0A934JBU4"/>
<evidence type="ECO:0000313" key="1">
    <source>
        <dbReference type="EMBL" id="MBJ6364192.1"/>
    </source>
</evidence>
<accession>A0A934JBU4</accession>
<evidence type="ECO:0000313" key="2">
    <source>
        <dbReference type="Proteomes" id="UP000640274"/>
    </source>
</evidence>
<comment type="caution">
    <text evidence="1">The sequence shown here is derived from an EMBL/GenBank/DDBJ whole genome shotgun (WGS) entry which is preliminary data.</text>
</comment>
<gene>
    <name evidence="1" type="ORF">JFN88_23530</name>
</gene>